<protein>
    <submittedName>
        <fullName evidence="6">Phosphonopyruvate decarboxylase</fullName>
    </submittedName>
</protein>
<dbReference type="InterPro" id="IPR017684">
    <property type="entry name" value="Phosphono-pyrv_decarboxylase"/>
</dbReference>
<dbReference type="InterPro" id="IPR029061">
    <property type="entry name" value="THDP-binding"/>
</dbReference>
<dbReference type="PANTHER" id="PTHR42818">
    <property type="entry name" value="SULFOPYRUVATE DECARBOXYLASE SUBUNIT ALPHA"/>
    <property type="match status" value="1"/>
</dbReference>
<dbReference type="Proteomes" id="UP001156682">
    <property type="component" value="Unassembled WGS sequence"/>
</dbReference>
<evidence type="ECO:0000259" key="4">
    <source>
        <dbReference type="Pfam" id="PF02775"/>
    </source>
</evidence>
<organism evidence="6 7">
    <name type="scientific">Marinospirillum insulare</name>
    <dbReference type="NCBI Taxonomy" id="217169"/>
    <lineage>
        <taxon>Bacteria</taxon>
        <taxon>Pseudomonadati</taxon>
        <taxon>Pseudomonadota</taxon>
        <taxon>Gammaproteobacteria</taxon>
        <taxon>Oceanospirillales</taxon>
        <taxon>Oceanospirillaceae</taxon>
        <taxon>Marinospirillum</taxon>
    </lineage>
</organism>
<dbReference type="CDD" id="cd03371">
    <property type="entry name" value="TPP_PpyrDC"/>
    <property type="match status" value="1"/>
</dbReference>
<evidence type="ECO:0000259" key="5">
    <source>
        <dbReference type="Pfam" id="PF02776"/>
    </source>
</evidence>
<dbReference type="CDD" id="cd07035">
    <property type="entry name" value="TPP_PYR_POX_like"/>
    <property type="match status" value="1"/>
</dbReference>
<dbReference type="InterPro" id="IPR000399">
    <property type="entry name" value="TPP-bd_CS"/>
</dbReference>
<dbReference type="Pfam" id="PF02775">
    <property type="entry name" value="TPP_enzyme_C"/>
    <property type="match status" value="1"/>
</dbReference>
<comment type="caution">
    <text evidence="6">The sequence shown here is derived from an EMBL/GenBank/DDBJ whole genome shotgun (WGS) entry which is preliminary data.</text>
</comment>
<dbReference type="Gene3D" id="3.40.50.970">
    <property type="match status" value="2"/>
</dbReference>
<dbReference type="NCBIfam" id="TIGR03297">
    <property type="entry name" value="Ppyr-DeCO2ase"/>
    <property type="match status" value="1"/>
</dbReference>
<sequence>MIDPKQFVDCLAEQGMDYYAGVPDSLLADFCAYVDDLGVAGKHTITANEGNAVGMATGYHMATGKAAVVYLQNSGLGNVINPLTSIADKEVYSIPMLLIVGWRGEPDVKDEPQHIKQGRITAEQLELLEIPYQVVDKDSNATDLASWAKQQLDTTQAPVALLVKKGAFASYKSQRKPSMQSSLKREEALNALLPLMGDACVVSTTGKTSREVFELRAQRKEQQRDFIAVGGMGHTLSIALGVAMGKPNKQVVCLDGDGSLLMHLGALPIVGSIAPANLVHVLLNNAAHESVGGQPTAADTTDFKAIALASGYTAYAVASNLEELTQCWQELVKQKGPVLLEVRITTGSRDDLGRPTSTPIENKHAFMDWVAK</sequence>
<feature type="domain" description="Thiamine pyrophosphate enzyme N-terminal TPP-binding" evidence="5">
    <location>
        <begin position="6"/>
        <end position="119"/>
    </location>
</feature>
<dbReference type="Pfam" id="PF02776">
    <property type="entry name" value="TPP_enzyme_N"/>
    <property type="match status" value="1"/>
</dbReference>
<evidence type="ECO:0000256" key="1">
    <source>
        <dbReference type="ARBA" id="ARBA00022793"/>
    </source>
</evidence>
<evidence type="ECO:0000313" key="6">
    <source>
        <dbReference type="EMBL" id="GLR63058.1"/>
    </source>
</evidence>
<dbReference type="PROSITE" id="PS00187">
    <property type="entry name" value="TPP_ENZYMES"/>
    <property type="match status" value="1"/>
</dbReference>
<dbReference type="InterPro" id="IPR011766">
    <property type="entry name" value="TPP_enzyme_TPP-bd"/>
</dbReference>
<evidence type="ECO:0000256" key="3">
    <source>
        <dbReference type="ARBA" id="ARBA00023239"/>
    </source>
</evidence>
<gene>
    <name evidence="6" type="ORF">GCM10007878_04930</name>
</gene>
<evidence type="ECO:0000313" key="7">
    <source>
        <dbReference type="Proteomes" id="UP001156682"/>
    </source>
</evidence>
<dbReference type="InterPro" id="IPR051818">
    <property type="entry name" value="TPP_dependent_decarboxylase"/>
</dbReference>
<dbReference type="RefSeq" id="WP_027850658.1">
    <property type="nucleotide sequence ID" value="NZ_BSOR01000008.1"/>
</dbReference>
<reference evidence="7" key="1">
    <citation type="journal article" date="2019" name="Int. J. Syst. Evol. Microbiol.">
        <title>The Global Catalogue of Microorganisms (GCM) 10K type strain sequencing project: providing services to taxonomists for standard genome sequencing and annotation.</title>
        <authorList>
            <consortium name="The Broad Institute Genomics Platform"/>
            <consortium name="The Broad Institute Genome Sequencing Center for Infectious Disease"/>
            <person name="Wu L."/>
            <person name="Ma J."/>
        </authorList>
    </citation>
    <scope>NUCLEOTIDE SEQUENCE [LARGE SCALE GENOMIC DNA]</scope>
    <source>
        <strain evidence="7">NBRC 100033</strain>
    </source>
</reference>
<keyword evidence="7" id="KW-1185">Reference proteome</keyword>
<keyword evidence="2" id="KW-0786">Thiamine pyrophosphate</keyword>
<dbReference type="InterPro" id="IPR012001">
    <property type="entry name" value="Thiamin_PyroP_enz_TPP-bd_dom"/>
</dbReference>
<evidence type="ECO:0000256" key="2">
    <source>
        <dbReference type="ARBA" id="ARBA00023052"/>
    </source>
</evidence>
<proteinExistence type="predicted"/>
<keyword evidence="3" id="KW-0456">Lyase</keyword>
<dbReference type="EMBL" id="BSOR01000008">
    <property type="protein sequence ID" value="GLR63058.1"/>
    <property type="molecule type" value="Genomic_DNA"/>
</dbReference>
<dbReference type="PANTHER" id="PTHR42818:SF1">
    <property type="entry name" value="SULFOPYRUVATE DECARBOXYLASE"/>
    <property type="match status" value="1"/>
</dbReference>
<dbReference type="SUPFAM" id="SSF52518">
    <property type="entry name" value="Thiamin diphosphate-binding fold (THDP-binding)"/>
    <property type="match status" value="2"/>
</dbReference>
<accession>A0ABQ5ZVK2</accession>
<keyword evidence="1" id="KW-0210">Decarboxylase</keyword>
<name>A0ABQ5ZVK2_9GAMM</name>
<feature type="domain" description="Thiamine pyrophosphate enzyme TPP-binding" evidence="4">
    <location>
        <begin position="221"/>
        <end position="342"/>
    </location>
</feature>